<comment type="caution">
    <text evidence="1">The sequence shown here is derived from an EMBL/GenBank/DDBJ whole genome shotgun (WGS) entry which is preliminary data.</text>
</comment>
<keyword evidence="2" id="KW-1185">Reference proteome</keyword>
<organism evidence="1 2">
    <name type="scientific">Nephila pilipes</name>
    <name type="common">Giant wood spider</name>
    <name type="synonym">Nephila maculata</name>
    <dbReference type="NCBI Taxonomy" id="299642"/>
    <lineage>
        <taxon>Eukaryota</taxon>
        <taxon>Metazoa</taxon>
        <taxon>Ecdysozoa</taxon>
        <taxon>Arthropoda</taxon>
        <taxon>Chelicerata</taxon>
        <taxon>Arachnida</taxon>
        <taxon>Araneae</taxon>
        <taxon>Araneomorphae</taxon>
        <taxon>Entelegynae</taxon>
        <taxon>Araneoidea</taxon>
        <taxon>Nephilidae</taxon>
        <taxon>Nephila</taxon>
    </lineage>
</organism>
<sequence>MGLEPGTDKYFLTNSVNRLLRDLNLTTGLKSLLHRLQRWRRETLHSFGVYPFDKSIPEKLSLWLNDISGRSNIVDELVSDTLEDDGIVFDFRLNFFECTPIFGLNNRIFGT</sequence>
<accession>A0A8X6NY94</accession>
<name>A0A8X6NY94_NEPPI</name>
<proteinExistence type="predicted"/>
<evidence type="ECO:0000313" key="2">
    <source>
        <dbReference type="Proteomes" id="UP000887013"/>
    </source>
</evidence>
<gene>
    <name evidence="1" type="ORF">NPIL_507731</name>
</gene>
<dbReference type="EMBL" id="BMAW01063022">
    <property type="protein sequence ID" value="GFT38356.1"/>
    <property type="molecule type" value="Genomic_DNA"/>
</dbReference>
<reference evidence="1" key="1">
    <citation type="submission" date="2020-08" db="EMBL/GenBank/DDBJ databases">
        <title>Multicomponent nature underlies the extraordinary mechanical properties of spider dragline silk.</title>
        <authorList>
            <person name="Kono N."/>
            <person name="Nakamura H."/>
            <person name="Mori M."/>
            <person name="Yoshida Y."/>
            <person name="Ohtoshi R."/>
            <person name="Malay A.D."/>
            <person name="Moran D.A.P."/>
            <person name="Tomita M."/>
            <person name="Numata K."/>
            <person name="Arakawa K."/>
        </authorList>
    </citation>
    <scope>NUCLEOTIDE SEQUENCE</scope>
</reference>
<evidence type="ECO:0000313" key="1">
    <source>
        <dbReference type="EMBL" id="GFT38356.1"/>
    </source>
</evidence>
<dbReference type="AlphaFoldDB" id="A0A8X6NY94"/>
<dbReference type="Proteomes" id="UP000887013">
    <property type="component" value="Unassembled WGS sequence"/>
</dbReference>
<protein>
    <submittedName>
        <fullName evidence="1">Uncharacterized protein</fullName>
    </submittedName>
</protein>